<dbReference type="EMBL" id="CP066817">
    <property type="protein sequence ID" value="QQM59791.1"/>
    <property type="molecule type" value="Genomic_DNA"/>
</dbReference>
<evidence type="ECO:0000313" key="1">
    <source>
        <dbReference type="EMBL" id="KZU91738.1"/>
    </source>
</evidence>
<accession>A0A166DRL2</accession>
<reference evidence="2 5" key="2">
    <citation type="submission" date="2016-08" db="EMBL/GenBank/DDBJ databases">
        <title>Genome sequencing of Lactobacillus plantarum JSA22, isolated from fermented soybean paste.</title>
        <authorList>
            <person name="Choi H.S."/>
        </authorList>
    </citation>
    <scope>NUCLEOTIDE SEQUENCE [LARGE SCALE GENOMIC DNA]</scope>
    <source>
        <strain evidence="2 5">JSA22</strain>
    </source>
</reference>
<dbReference type="Proteomes" id="UP000094892">
    <property type="component" value="Unassembled WGS sequence"/>
</dbReference>
<evidence type="ECO:0000313" key="3">
    <source>
        <dbReference type="EMBL" id="QQM59791.1"/>
    </source>
</evidence>
<dbReference type="Proteomes" id="UP000595466">
    <property type="component" value="Chromosome"/>
</dbReference>
<evidence type="ECO:0000313" key="6">
    <source>
        <dbReference type="Proteomes" id="UP000595466"/>
    </source>
</evidence>
<protein>
    <submittedName>
        <fullName evidence="1">Uncharacterized protein</fullName>
    </submittedName>
</protein>
<dbReference type="GeneID" id="77218026"/>
<organism evidence="1 4">
    <name type="scientific">Lactiplantibacillus plantarum</name>
    <name type="common">Lactobacillus plantarum</name>
    <dbReference type="NCBI Taxonomy" id="1590"/>
    <lineage>
        <taxon>Bacteria</taxon>
        <taxon>Bacillati</taxon>
        <taxon>Bacillota</taxon>
        <taxon>Bacilli</taxon>
        <taxon>Lactobacillales</taxon>
        <taxon>Lactobacillaceae</taxon>
        <taxon>Lactiplantibacillus</taxon>
    </lineage>
</organism>
<evidence type="ECO:0000313" key="2">
    <source>
        <dbReference type="EMBL" id="ODO61557.1"/>
    </source>
</evidence>
<dbReference type="EMBL" id="LUXM01000040">
    <property type="protein sequence ID" value="KZU91738.1"/>
    <property type="molecule type" value="Genomic_DNA"/>
</dbReference>
<dbReference type="RefSeq" id="WP_003645156.1">
    <property type="nucleotide sequence ID" value="NZ_AP028145.1"/>
</dbReference>
<dbReference type="AlphaFoldDB" id="A0A166DRL2"/>
<reference evidence="3 6" key="3">
    <citation type="submission" date="2020-12" db="EMBL/GenBank/DDBJ databases">
        <title>Whole genome sequencing of Lactobacillus plantarum PC518.</title>
        <authorList>
            <person name="Guo Q."/>
        </authorList>
    </citation>
    <scope>NUCLEOTIDE SEQUENCE [LARGE SCALE GENOMIC DNA]</scope>
    <source>
        <strain evidence="3 6">PC518</strain>
    </source>
</reference>
<evidence type="ECO:0000313" key="4">
    <source>
        <dbReference type="Proteomes" id="UP000076882"/>
    </source>
</evidence>
<proteinExistence type="predicted"/>
<sequence>MQNQQSNLKLISKNLHASYRQFMDDFTAAPTVVAPLLPMMPAFQRDLFLAQAHTEHYQIMLQMQPQLTESRPYNIHGVLKTLASGQLVLVNRQLHLTHLVDPDAIRYIKRV</sequence>
<dbReference type="EMBL" id="MCOL01000001">
    <property type="protein sequence ID" value="ODO61557.1"/>
    <property type="molecule type" value="Genomic_DNA"/>
</dbReference>
<evidence type="ECO:0000313" key="5">
    <source>
        <dbReference type="Proteomes" id="UP000094892"/>
    </source>
</evidence>
<name>A0A166DRL2_LACPN</name>
<dbReference type="PATRIC" id="fig|1590.142.peg.1454"/>
<reference evidence="1 4" key="1">
    <citation type="submission" date="2016-03" db="EMBL/GenBank/DDBJ databases">
        <title>Comparative genomics of 54 Lactobacillus plantarum strains reveals genomic uncoupling from niche constraints.</title>
        <authorList>
            <person name="Martino M.E."/>
        </authorList>
    </citation>
    <scope>NUCLEOTIDE SEQUENCE [LARGE SCALE GENOMIC DNA]</scope>
    <source>
        <strain evidence="1 4">19.1</strain>
    </source>
</reference>
<dbReference type="Proteomes" id="UP000076882">
    <property type="component" value="Unassembled WGS sequence"/>
</dbReference>
<gene>
    <name evidence="3" type="ORF">JH395_08460</name>
    <name evidence="1" type="ORF">Lp19_3024</name>
    <name evidence="2" type="ORF">LPJSA22_01536</name>
</gene>